<dbReference type="Proteomes" id="UP000282184">
    <property type="component" value="Unassembled WGS sequence"/>
</dbReference>
<reference evidence="1 2" key="1">
    <citation type="submission" date="2018-12" db="EMBL/GenBank/DDBJ databases">
        <title>Hymenobacter gummosus sp. nov., isolated from a spring.</title>
        <authorList>
            <person name="Nie L."/>
        </authorList>
    </citation>
    <scope>NUCLEOTIDE SEQUENCE [LARGE SCALE GENOMIC DNA]</scope>
    <source>
        <strain evidence="1 2">KCTC 52166</strain>
    </source>
</reference>
<sequence>MKRYLLLALPALAALAAACQKEAPMPVCTNDCTTLSGRLVTAGGQAPIEGAAVVVKWHYGSASWPKARVKTRGKTDGNGRYSLSFRIDDPELHEGYFTVGYEVDQQRYYSIGENQVAFRDLPRDTAITTRDYLIPRLAWARLVFMNQPRLQADGGSFFTEFGSCYGFNTTFRRDILGGGSVLFWYGTGSPERTLPIPADQPLMLRISRNSAGRATADSVFVPAGTTRTFPLVY</sequence>
<dbReference type="AlphaFoldDB" id="A0A3S0JCK8"/>
<proteinExistence type="predicted"/>
<dbReference type="OrthoDB" id="1342421at2"/>
<dbReference type="RefSeq" id="WP_126696398.1">
    <property type="nucleotide sequence ID" value="NZ_RXOF01000025.1"/>
</dbReference>
<evidence type="ECO:0000313" key="2">
    <source>
        <dbReference type="Proteomes" id="UP000282184"/>
    </source>
</evidence>
<name>A0A3S0JCK8_9BACT</name>
<gene>
    <name evidence="1" type="ORF">EJV47_27320</name>
</gene>
<accession>A0A3S0JCK8</accession>
<protein>
    <submittedName>
        <fullName evidence="1">Uncharacterized protein</fullName>
    </submittedName>
</protein>
<dbReference type="PROSITE" id="PS51257">
    <property type="entry name" value="PROKAR_LIPOPROTEIN"/>
    <property type="match status" value="1"/>
</dbReference>
<dbReference type="EMBL" id="RXOF01000025">
    <property type="protein sequence ID" value="RTQ44706.1"/>
    <property type="molecule type" value="Genomic_DNA"/>
</dbReference>
<evidence type="ECO:0000313" key="1">
    <source>
        <dbReference type="EMBL" id="RTQ44706.1"/>
    </source>
</evidence>
<keyword evidence="2" id="KW-1185">Reference proteome</keyword>
<organism evidence="1 2">
    <name type="scientific">Hymenobacter gummosus</name>
    <dbReference type="NCBI Taxonomy" id="1776032"/>
    <lineage>
        <taxon>Bacteria</taxon>
        <taxon>Pseudomonadati</taxon>
        <taxon>Bacteroidota</taxon>
        <taxon>Cytophagia</taxon>
        <taxon>Cytophagales</taxon>
        <taxon>Hymenobacteraceae</taxon>
        <taxon>Hymenobacter</taxon>
    </lineage>
</organism>
<comment type="caution">
    <text evidence="1">The sequence shown here is derived from an EMBL/GenBank/DDBJ whole genome shotgun (WGS) entry which is preliminary data.</text>
</comment>